<dbReference type="STRING" id="74649.A0A2P6PXV9"/>
<keyword evidence="1" id="KW-0175">Coiled coil</keyword>
<reference evidence="3 4" key="1">
    <citation type="journal article" date="2018" name="Nat. Genet.">
        <title>The Rosa genome provides new insights in the design of modern roses.</title>
        <authorList>
            <person name="Bendahmane M."/>
        </authorList>
    </citation>
    <scope>NUCLEOTIDE SEQUENCE [LARGE SCALE GENOMIC DNA]</scope>
    <source>
        <strain evidence="4">cv. Old Blush</strain>
    </source>
</reference>
<protein>
    <submittedName>
        <fullName evidence="3">Uncharacterized protein</fullName>
    </submittedName>
</protein>
<keyword evidence="4" id="KW-1185">Reference proteome</keyword>
<dbReference type="Proteomes" id="UP000238479">
    <property type="component" value="Chromosome 6"/>
</dbReference>
<dbReference type="PANTHER" id="PTHR31170:SF17">
    <property type="match status" value="1"/>
</dbReference>
<name>A0A2P6PXV9_ROSCH</name>
<evidence type="ECO:0000313" key="3">
    <source>
        <dbReference type="EMBL" id="PRQ26773.1"/>
    </source>
</evidence>
<evidence type="ECO:0000256" key="1">
    <source>
        <dbReference type="SAM" id="Coils"/>
    </source>
</evidence>
<keyword evidence="2" id="KW-0472">Membrane</keyword>
<evidence type="ECO:0000256" key="2">
    <source>
        <dbReference type="SAM" id="Phobius"/>
    </source>
</evidence>
<keyword evidence="2" id="KW-1133">Transmembrane helix</keyword>
<feature type="transmembrane region" description="Helical" evidence="2">
    <location>
        <begin position="404"/>
        <end position="431"/>
    </location>
</feature>
<dbReference type="OMA" id="KPWMLQD"/>
<sequence>MAGNGEAPNDIESQQAQHIPLITSMRQELEDLPILSPLCCIYKVPERLRRASEKAYTPQVVSIGPLHHGKDSLQAMEVHKRRYLQAFIVRTKASLEEYVVKMKNQEEKLRNCYAETIDFTSDEFVKIILVDAAFIIEVLLRYCIHELQDENDRIFNKPWMLQDVWPDMRLLENQLPFFILEELYARVSSNVTEGKSLIDLSHNFFTSLMHIEGTEGNLQTIHSSRVHHFVDFCRHLYLPPQPEWPAKGKLETLTTPSMTDLHRAGVKFKVRSSKNLFDIRFQGGMLEIPKLAISDEIELTIRNILAFEQCHSLENIINDYVVVMDRLVNTPKDVELLVKYGIVENRLGDSSGGSALINNLADGVIVDSKDFCYATLCKDLNNYCSWTWHKWKANLRQNYFNTPWAIISFTAAVILLILTLIQAVTSVFSAVKGKST</sequence>
<comment type="caution">
    <text evidence="3">The sequence shown here is derived from an EMBL/GenBank/DDBJ whole genome shotgun (WGS) entry which is preliminary data.</text>
</comment>
<dbReference type="EMBL" id="PDCK01000044">
    <property type="protein sequence ID" value="PRQ26773.1"/>
    <property type="molecule type" value="Genomic_DNA"/>
</dbReference>
<feature type="coiled-coil region" evidence="1">
    <location>
        <begin position="88"/>
        <end position="115"/>
    </location>
</feature>
<accession>A0A2P6PXV9</accession>
<organism evidence="3 4">
    <name type="scientific">Rosa chinensis</name>
    <name type="common">China rose</name>
    <dbReference type="NCBI Taxonomy" id="74649"/>
    <lineage>
        <taxon>Eukaryota</taxon>
        <taxon>Viridiplantae</taxon>
        <taxon>Streptophyta</taxon>
        <taxon>Embryophyta</taxon>
        <taxon>Tracheophyta</taxon>
        <taxon>Spermatophyta</taxon>
        <taxon>Magnoliopsida</taxon>
        <taxon>eudicotyledons</taxon>
        <taxon>Gunneridae</taxon>
        <taxon>Pentapetalae</taxon>
        <taxon>rosids</taxon>
        <taxon>fabids</taxon>
        <taxon>Rosales</taxon>
        <taxon>Rosaceae</taxon>
        <taxon>Rosoideae</taxon>
        <taxon>Rosoideae incertae sedis</taxon>
        <taxon>Rosa</taxon>
    </lineage>
</organism>
<dbReference type="Gramene" id="PRQ26773">
    <property type="protein sequence ID" value="PRQ26773"/>
    <property type="gene ID" value="RchiOBHm_Chr6g0298261"/>
</dbReference>
<dbReference type="PANTHER" id="PTHR31170">
    <property type="entry name" value="BNAC04G53230D PROTEIN"/>
    <property type="match status" value="1"/>
</dbReference>
<evidence type="ECO:0000313" key="4">
    <source>
        <dbReference type="Proteomes" id="UP000238479"/>
    </source>
</evidence>
<keyword evidence="2" id="KW-0812">Transmembrane</keyword>
<dbReference type="Pfam" id="PF03140">
    <property type="entry name" value="DUF247"/>
    <property type="match status" value="1"/>
</dbReference>
<dbReference type="InterPro" id="IPR004158">
    <property type="entry name" value="DUF247_pln"/>
</dbReference>
<dbReference type="AlphaFoldDB" id="A0A2P6PXV9"/>
<gene>
    <name evidence="3" type="ORF">RchiOBHm_Chr6g0298261</name>
</gene>
<proteinExistence type="predicted"/>